<dbReference type="STRING" id="765440.A0A0C3FJI6"/>
<organism evidence="2 3">
    <name type="scientific">Piloderma croceum (strain F 1598)</name>
    <dbReference type="NCBI Taxonomy" id="765440"/>
    <lineage>
        <taxon>Eukaryota</taxon>
        <taxon>Fungi</taxon>
        <taxon>Dikarya</taxon>
        <taxon>Basidiomycota</taxon>
        <taxon>Agaricomycotina</taxon>
        <taxon>Agaricomycetes</taxon>
        <taxon>Agaricomycetidae</taxon>
        <taxon>Atheliales</taxon>
        <taxon>Atheliaceae</taxon>
        <taxon>Piloderma</taxon>
    </lineage>
</organism>
<sequence length="560" mass="62776">MTGWKVQGNNYYKRESFLPAAQAWTRALELEPENVDLLLNRSMAYLRLEWPGAAHADAVRVLSLTESKMTINKAEYRAASAEYIMGKYAMALERFMRLSRSGQNTEEIHNWQARCKSRMIETKGTYNWKKIYDASKKQNQHPDVAEFVCPVEVASMPHRGGGRGLRASRDIKAGDLLIVSRGITAVFPNDGIGKTPIQAIHHATKYQTRPNEVALIAASHLVLDLFSGGAQDHSPSTYPRVSACPPCILDPRKSSLNIDTTRIDQISYHNFFGGRSVDVASLACPEQDSSTCIVSLQHISSLLNHSCMPNATWRLFGDVMVVRSNRDIVLGTELTIAYTAPSGTAETRYKALEHMLDQPCDCELCEWDRRDGEMVWVNRKKFESLDLRCSADADALEKAIVEATATYPADHISFRVMMVDLHDEAMQFYQQKLISAAETRLPLAAIRTIHEGIICHGILAVQATGIIVITGGSTHKHTLPISKSCLPPNTAIQEQVIFIITQLAASFLMMGKMKDAHRWFRAAWFVHESTVGGGRALFNLRYRSAANWHKSFDEIDYLWE</sequence>
<reference evidence="2 3" key="1">
    <citation type="submission" date="2014-04" db="EMBL/GenBank/DDBJ databases">
        <authorList>
            <consortium name="DOE Joint Genome Institute"/>
            <person name="Kuo A."/>
            <person name="Tarkka M."/>
            <person name="Buscot F."/>
            <person name="Kohler A."/>
            <person name="Nagy L.G."/>
            <person name="Floudas D."/>
            <person name="Copeland A."/>
            <person name="Barry K.W."/>
            <person name="Cichocki N."/>
            <person name="Veneault-Fourrey C."/>
            <person name="LaButti K."/>
            <person name="Lindquist E.A."/>
            <person name="Lipzen A."/>
            <person name="Lundell T."/>
            <person name="Morin E."/>
            <person name="Murat C."/>
            <person name="Sun H."/>
            <person name="Tunlid A."/>
            <person name="Henrissat B."/>
            <person name="Grigoriev I.V."/>
            <person name="Hibbett D.S."/>
            <person name="Martin F."/>
            <person name="Nordberg H.P."/>
            <person name="Cantor M.N."/>
            <person name="Hua S.X."/>
        </authorList>
    </citation>
    <scope>NUCLEOTIDE SEQUENCE [LARGE SCALE GENOMIC DNA]</scope>
    <source>
        <strain evidence="2 3">F 1598</strain>
    </source>
</reference>
<dbReference type="Pfam" id="PF00856">
    <property type="entry name" value="SET"/>
    <property type="match status" value="1"/>
</dbReference>
<dbReference type="InterPro" id="IPR001214">
    <property type="entry name" value="SET_dom"/>
</dbReference>
<dbReference type="InterPro" id="IPR053209">
    <property type="entry name" value="Gramillin-biosynth_MTr"/>
</dbReference>
<dbReference type="HOGENOM" id="CLU_009043_0_0_1"/>
<feature type="domain" description="SET" evidence="1">
    <location>
        <begin position="149"/>
        <end position="339"/>
    </location>
</feature>
<dbReference type="PANTHER" id="PTHR47643:SF2">
    <property type="entry name" value="TPR DOMAIN PROTEIN (AFU_ORTHOLOGUE AFUA_5G12710)"/>
    <property type="match status" value="1"/>
</dbReference>
<dbReference type="SMART" id="SM00317">
    <property type="entry name" value="SET"/>
    <property type="match status" value="1"/>
</dbReference>
<dbReference type="InterPro" id="IPR046341">
    <property type="entry name" value="SET_dom_sf"/>
</dbReference>
<dbReference type="AlphaFoldDB" id="A0A0C3FJI6"/>
<evidence type="ECO:0000313" key="2">
    <source>
        <dbReference type="EMBL" id="KIM79974.1"/>
    </source>
</evidence>
<dbReference type="EMBL" id="KN833006">
    <property type="protein sequence ID" value="KIM79974.1"/>
    <property type="molecule type" value="Genomic_DNA"/>
</dbReference>
<dbReference type="SUPFAM" id="SSF82199">
    <property type="entry name" value="SET domain"/>
    <property type="match status" value="1"/>
</dbReference>
<gene>
    <name evidence="2" type="ORF">PILCRDRAFT_9862</name>
</gene>
<evidence type="ECO:0000259" key="1">
    <source>
        <dbReference type="PROSITE" id="PS50280"/>
    </source>
</evidence>
<protein>
    <recommendedName>
        <fullName evidence="1">SET domain-containing protein</fullName>
    </recommendedName>
</protein>
<dbReference type="Gene3D" id="1.25.40.10">
    <property type="entry name" value="Tetratricopeptide repeat domain"/>
    <property type="match status" value="1"/>
</dbReference>
<dbReference type="PROSITE" id="PS50280">
    <property type="entry name" value="SET"/>
    <property type="match status" value="1"/>
</dbReference>
<dbReference type="CDD" id="cd20071">
    <property type="entry name" value="SET_SMYD"/>
    <property type="match status" value="1"/>
</dbReference>
<reference evidence="3" key="2">
    <citation type="submission" date="2015-01" db="EMBL/GenBank/DDBJ databases">
        <title>Evolutionary Origins and Diversification of the Mycorrhizal Mutualists.</title>
        <authorList>
            <consortium name="DOE Joint Genome Institute"/>
            <consortium name="Mycorrhizal Genomics Consortium"/>
            <person name="Kohler A."/>
            <person name="Kuo A."/>
            <person name="Nagy L.G."/>
            <person name="Floudas D."/>
            <person name="Copeland A."/>
            <person name="Barry K.W."/>
            <person name="Cichocki N."/>
            <person name="Veneault-Fourrey C."/>
            <person name="LaButti K."/>
            <person name="Lindquist E.A."/>
            <person name="Lipzen A."/>
            <person name="Lundell T."/>
            <person name="Morin E."/>
            <person name="Murat C."/>
            <person name="Riley R."/>
            <person name="Ohm R."/>
            <person name="Sun H."/>
            <person name="Tunlid A."/>
            <person name="Henrissat B."/>
            <person name="Grigoriev I.V."/>
            <person name="Hibbett D.S."/>
            <person name="Martin F."/>
        </authorList>
    </citation>
    <scope>NUCLEOTIDE SEQUENCE [LARGE SCALE GENOMIC DNA]</scope>
    <source>
        <strain evidence="3">F 1598</strain>
    </source>
</reference>
<dbReference type="Proteomes" id="UP000054166">
    <property type="component" value="Unassembled WGS sequence"/>
</dbReference>
<dbReference type="Gene3D" id="2.170.270.10">
    <property type="entry name" value="SET domain"/>
    <property type="match status" value="1"/>
</dbReference>
<dbReference type="CDD" id="cd08161">
    <property type="entry name" value="SET"/>
    <property type="match status" value="1"/>
</dbReference>
<keyword evidence="3" id="KW-1185">Reference proteome</keyword>
<name>A0A0C3FJI6_PILCF</name>
<dbReference type="SUPFAM" id="SSF48452">
    <property type="entry name" value="TPR-like"/>
    <property type="match status" value="1"/>
</dbReference>
<accession>A0A0C3FJI6</accession>
<dbReference type="OrthoDB" id="5945798at2759"/>
<dbReference type="InParanoid" id="A0A0C3FJI6"/>
<dbReference type="InterPro" id="IPR011990">
    <property type="entry name" value="TPR-like_helical_dom_sf"/>
</dbReference>
<evidence type="ECO:0000313" key="3">
    <source>
        <dbReference type="Proteomes" id="UP000054166"/>
    </source>
</evidence>
<proteinExistence type="predicted"/>
<dbReference type="PANTHER" id="PTHR47643">
    <property type="entry name" value="TPR DOMAIN PROTEIN (AFU_ORTHOLOGUE AFUA_5G12710)"/>
    <property type="match status" value="1"/>
</dbReference>